<dbReference type="STRING" id="1108050.A0A0B7F9T8"/>
<name>A0A0B7F9T8_THACB</name>
<dbReference type="InterPro" id="IPR004242">
    <property type="entry name" value="Transposase_21"/>
</dbReference>
<dbReference type="Pfam" id="PF02992">
    <property type="entry name" value="Transposase_21"/>
    <property type="match status" value="1"/>
</dbReference>
<evidence type="ECO:0000313" key="1">
    <source>
        <dbReference type="EMBL" id="CEL54836.1"/>
    </source>
</evidence>
<dbReference type="EMBL" id="LN679283">
    <property type="protein sequence ID" value="CEL54836.1"/>
    <property type="molecule type" value="Genomic_DNA"/>
</dbReference>
<sequence length="368" mass="41923">MIKKLSYRVMAEELYKPGVIEDIFDAENYRKLRTTLLDATKEYHYFDSPNNIALGLSTNGFTLFKRRRRGHSTAWPILIINYNLHPSLRLHLENLICVGVIPGPRQCKDMNSFLIPLIDELLELEKGVLSVQVPTNTHADNFNPDLPGLYFVLHAFLITLFGDIPAVSKLLCMKGHNAKSRCRICHVQGMLCRLAWNLVYYVPLTPPGAQEVPASSLAICTHYSLLAQYNAIEQAPTPVVRQELAQLFGLNARPVFSRLRSLNLATCAPYNAMHLLFENLVPNMIWHWFGEFKGLDEGTGNYRISEEHCKVIGELTVKAVQTTPSYFVGTLPDIYKDSSLYKAEVYLYWFQHLGAVLLKGRLPEKYYQ</sequence>
<accession>A0A0B7F9T8</accession>
<dbReference type="AlphaFoldDB" id="A0A0B7F9T8"/>
<dbReference type="OrthoDB" id="2404451at2759"/>
<gene>
    <name evidence="1" type="ORF">RSOLAG1IB_11781</name>
</gene>
<evidence type="ECO:0008006" key="3">
    <source>
        <dbReference type="Google" id="ProtNLM"/>
    </source>
</evidence>
<evidence type="ECO:0000313" key="2">
    <source>
        <dbReference type="Proteomes" id="UP000059188"/>
    </source>
</evidence>
<protein>
    <recommendedName>
        <fullName evidence="3">Transposase domain-containing protein</fullName>
    </recommendedName>
</protein>
<reference evidence="1 2" key="1">
    <citation type="submission" date="2014-11" db="EMBL/GenBank/DDBJ databases">
        <authorList>
            <person name="Wibberg Daniel"/>
        </authorList>
    </citation>
    <scope>NUCLEOTIDE SEQUENCE [LARGE SCALE GENOMIC DNA]</scope>
    <source>
        <strain evidence="1">Rhizoctonia solani AG1-IB 7/3/14</strain>
    </source>
</reference>
<organism evidence="1 2">
    <name type="scientific">Thanatephorus cucumeris (strain AG1-IB / isolate 7/3/14)</name>
    <name type="common">Lettuce bottom rot fungus</name>
    <name type="synonym">Rhizoctonia solani</name>
    <dbReference type="NCBI Taxonomy" id="1108050"/>
    <lineage>
        <taxon>Eukaryota</taxon>
        <taxon>Fungi</taxon>
        <taxon>Dikarya</taxon>
        <taxon>Basidiomycota</taxon>
        <taxon>Agaricomycotina</taxon>
        <taxon>Agaricomycetes</taxon>
        <taxon>Cantharellales</taxon>
        <taxon>Ceratobasidiaceae</taxon>
        <taxon>Rhizoctonia</taxon>
        <taxon>Rhizoctonia solani AG-1</taxon>
    </lineage>
</organism>
<proteinExistence type="predicted"/>
<keyword evidence="2" id="KW-1185">Reference proteome</keyword>
<dbReference type="Proteomes" id="UP000059188">
    <property type="component" value="Unassembled WGS sequence"/>
</dbReference>